<name>A0A917USW6_9DEIO</name>
<dbReference type="Proteomes" id="UP000635726">
    <property type="component" value="Unassembled WGS sequence"/>
</dbReference>
<accession>A0A917USW6</accession>
<dbReference type="Gene3D" id="3.10.129.10">
    <property type="entry name" value="Hotdog Thioesterase"/>
    <property type="match status" value="1"/>
</dbReference>
<gene>
    <name evidence="1" type="ORF">GCM10008939_29220</name>
</gene>
<dbReference type="PANTHER" id="PTHR31793">
    <property type="entry name" value="4-HYDROXYBENZOYL-COA THIOESTERASE FAMILY MEMBER"/>
    <property type="match status" value="1"/>
</dbReference>
<comment type="caution">
    <text evidence="1">The sequence shown here is derived from an EMBL/GenBank/DDBJ whole genome shotgun (WGS) entry which is preliminary data.</text>
</comment>
<dbReference type="CDD" id="cd00586">
    <property type="entry name" value="4HBT"/>
    <property type="match status" value="1"/>
</dbReference>
<dbReference type="Pfam" id="PF13279">
    <property type="entry name" value="4HBT_2"/>
    <property type="match status" value="1"/>
</dbReference>
<organism evidence="1 2">
    <name type="scientific">Deinococcus aquiradiocola</name>
    <dbReference type="NCBI Taxonomy" id="393059"/>
    <lineage>
        <taxon>Bacteria</taxon>
        <taxon>Thermotogati</taxon>
        <taxon>Deinococcota</taxon>
        <taxon>Deinococci</taxon>
        <taxon>Deinococcales</taxon>
        <taxon>Deinococcaceae</taxon>
        <taxon>Deinococcus</taxon>
    </lineage>
</organism>
<dbReference type="InterPro" id="IPR050563">
    <property type="entry name" value="4-hydroxybenzoyl-CoA_TE"/>
</dbReference>
<reference evidence="1" key="2">
    <citation type="submission" date="2020-09" db="EMBL/GenBank/DDBJ databases">
        <authorList>
            <person name="Sun Q."/>
            <person name="Ohkuma M."/>
        </authorList>
    </citation>
    <scope>NUCLEOTIDE SEQUENCE</scope>
    <source>
        <strain evidence="1">JCM 14371</strain>
    </source>
</reference>
<keyword evidence="2" id="KW-1185">Reference proteome</keyword>
<evidence type="ECO:0000313" key="2">
    <source>
        <dbReference type="Proteomes" id="UP000635726"/>
    </source>
</evidence>
<dbReference type="SUPFAM" id="SSF54637">
    <property type="entry name" value="Thioesterase/thiol ester dehydrase-isomerase"/>
    <property type="match status" value="1"/>
</dbReference>
<dbReference type="PANTHER" id="PTHR31793:SF24">
    <property type="entry name" value="LONG-CHAIN ACYL-COA THIOESTERASE FADM"/>
    <property type="match status" value="1"/>
</dbReference>
<dbReference type="InterPro" id="IPR029069">
    <property type="entry name" value="HotDog_dom_sf"/>
</dbReference>
<evidence type="ECO:0000313" key="1">
    <source>
        <dbReference type="EMBL" id="GGJ83525.1"/>
    </source>
</evidence>
<dbReference type="EMBL" id="BMOE01000011">
    <property type="protein sequence ID" value="GGJ83525.1"/>
    <property type="molecule type" value="Genomic_DNA"/>
</dbReference>
<dbReference type="GO" id="GO:0047617">
    <property type="term" value="F:fatty acyl-CoA hydrolase activity"/>
    <property type="evidence" value="ECO:0007669"/>
    <property type="project" value="TreeGrafter"/>
</dbReference>
<dbReference type="RefSeq" id="WP_188964031.1">
    <property type="nucleotide sequence ID" value="NZ_BMOE01000011.1"/>
</dbReference>
<sequence length="137" mass="15526">MDWSRAHRTPIQMRYSDTDMMGHINNAAYVQFLEFARMDLLAALLPTGTHLPVVLARLELDYRREVHLHQTVEVLTLPVRVGNSSWEYAFRLLADGEVSAEGRSVQVHTDPVTRRGSPLPDEVRSKLVALLPEATHV</sequence>
<protein>
    <submittedName>
        <fullName evidence="1">Thioesterase</fullName>
    </submittedName>
</protein>
<reference evidence="1" key="1">
    <citation type="journal article" date="2014" name="Int. J. Syst. Evol. Microbiol.">
        <title>Complete genome sequence of Corynebacterium casei LMG S-19264T (=DSM 44701T), isolated from a smear-ripened cheese.</title>
        <authorList>
            <consortium name="US DOE Joint Genome Institute (JGI-PGF)"/>
            <person name="Walter F."/>
            <person name="Albersmeier A."/>
            <person name="Kalinowski J."/>
            <person name="Ruckert C."/>
        </authorList>
    </citation>
    <scope>NUCLEOTIDE SEQUENCE</scope>
    <source>
        <strain evidence="1">JCM 14371</strain>
    </source>
</reference>
<proteinExistence type="predicted"/>
<dbReference type="AlphaFoldDB" id="A0A917USW6"/>